<dbReference type="SUPFAM" id="SSF56672">
    <property type="entry name" value="DNA/RNA polymerases"/>
    <property type="match status" value="1"/>
</dbReference>
<evidence type="ECO:0000313" key="3">
    <source>
        <dbReference type="Proteomes" id="UP000318453"/>
    </source>
</evidence>
<dbReference type="OrthoDB" id="468044at2"/>
<dbReference type="EMBL" id="CP042326">
    <property type="protein sequence ID" value="QDZ40419.1"/>
    <property type="molecule type" value="Genomic_DNA"/>
</dbReference>
<reference evidence="2" key="1">
    <citation type="submission" date="2019-08" db="EMBL/GenBank/DDBJ databases">
        <title>Carotenoids and Carotenoid Binding Proteins in the Halophilic Cyanobacterium Euhalothece sp. ZM00.</title>
        <authorList>
            <person name="Cho S.M."/>
            <person name="Song J.Y."/>
            <person name="Park Y.-I."/>
        </authorList>
    </citation>
    <scope>NUCLEOTIDE SEQUENCE [LARGE SCALE GENOMIC DNA]</scope>
    <source>
        <strain evidence="2">Z-M001</strain>
    </source>
</reference>
<protein>
    <submittedName>
        <fullName evidence="2">Group II intron reverse transcriptase/maturase</fullName>
        <ecNumber evidence="2">2.7.7.49</ecNumber>
    </submittedName>
</protein>
<evidence type="ECO:0000313" key="2">
    <source>
        <dbReference type="EMBL" id="QDZ40419.1"/>
    </source>
</evidence>
<dbReference type="PROSITE" id="PS50878">
    <property type="entry name" value="RT_POL"/>
    <property type="match status" value="1"/>
</dbReference>
<dbReference type="Pfam" id="PF13655">
    <property type="entry name" value="RVT_N"/>
    <property type="match status" value="1"/>
</dbReference>
<keyword evidence="3" id="KW-1185">Reference proteome</keyword>
<dbReference type="SMART" id="SM00507">
    <property type="entry name" value="HNHc"/>
    <property type="match status" value="1"/>
</dbReference>
<name>A0A5B8NQA4_9CHRO</name>
<proteinExistence type="predicted"/>
<feature type="domain" description="Reverse transcriptase" evidence="1">
    <location>
        <begin position="93"/>
        <end position="321"/>
    </location>
</feature>
<dbReference type="CDD" id="cd00085">
    <property type="entry name" value="HNHc"/>
    <property type="match status" value="1"/>
</dbReference>
<keyword evidence="2" id="KW-0695">RNA-directed DNA polymerase</keyword>
<accession>A0A5B8NQA4</accession>
<dbReference type="InterPro" id="IPR030931">
    <property type="entry name" value="Group_II_RT_mat"/>
</dbReference>
<evidence type="ECO:0000259" key="1">
    <source>
        <dbReference type="PROSITE" id="PS50878"/>
    </source>
</evidence>
<dbReference type="EC" id="2.7.7.49" evidence="2"/>
<dbReference type="Pfam" id="PF00078">
    <property type="entry name" value="RVT_1"/>
    <property type="match status" value="1"/>
</dbReference>
<dbReference type="InterPro" id="IPR043128">
    <property type="entry name" value="Rev_trsase/Diguanyl_cyclase"/>
</dbReference>
<keyword evidence="2" id="KW-0548">Nucleotidyltransferase</keyword>
<keyword evidence="2" id="KW-0808">Transferase</keyword>
<dbReference type="Pfam" id="PF08388">
    <property type="entry name" value="GIIM"/>
    <property type="match status" value="1"/>
</dbReference>
<dbReference type="NCBIfam" id="TIGR04416">
    <property type="entry name" value="group_II_RT_mat"/>
    <property type="match status" value="1"/>
</dbReference>
<dbReference type="InterPro" id="IPR025960">
    <property type="entry name" value="RVT_N"/>
</dbReference>
<dbReference type="PANTHER" id="PTHR34047:SF10">
    <property type="entry name" value="GROUP II INTRON-ASSOCIATED OPEN READING FRAME"/>
    <property type="match status" value="1"/>
</dbReference>
<dbReference type="AlphaFoldDB" id="A0A5B8NQA4"/>
<dbReference type="GO" id="GO:0004519">
    <property type="term" value="F:endonuclease activity"/>
    <property type="evidence" value="ECO:0007669"/>
    <property type="project" value="InterPro"/>
</dbReference>
<dbReference type="KEGG" id="enn:FRE64_10905"/>
<dbReference type="PANTHER" id="PTHR34047">
    <property type="entry name" value="NUCLEAR INTRON MATURASE 1, MITOCHONDRIAL-RELATED"/>
    <property type="match status" value="1"/>
</dbReference>
<dbReference type="CDD" id="cd01651">
    <property type="entry name" value="RT_G2_intron"/>
    <property type="match status" value="1"/>
</dbReference>
<dbReference type="Gene3D" id="3.30.70.270">
    <property type="match status" value="1"/>
</dbReference>
<dbReference type="InterPro" id="IPR002711">
    <property type="entry name" value="HNH"/>
</dbReference>
<dbReference type="InterPro" id="IPR043502">
    <property type="entry name" value="DNA/RNA_pol_sf"/>
</dbReference>
<dbReference type="GO" id="GO:0003964">
    <property type="term" value="F:RNA-directed DNA polymerase activity"/>
    <property type="evidence" value="ECO:0007669"/>
    <property type="project" value="UniProtKB-KW"/>
</dbReference>
<dbReference type="InterPro" id="IPR051083">
    <property type="entry name" value="GrpII_Intron_Splice-Mob/Def"/>
</dbReference>
<dbReference type="RefSeq" id="WP_146296151.1">
    <property type="nucleotide sequence ID" value="NZ_CP042326.1"/>
</dbReference>
<dbReference type="InterPro" id="IPR000477">
    <property type="entry name" value="RT_dom"/>
</dbReference>
<dbReference type="InterPro" id="IPR013597">
    <property type="entry name" value="Mat_intron_G2"/>
</dbReference>
<gene>
    <name evidence="2" type="primary">ltrA</name>
    <name evidence="2" type="ORF">FRE64_10905</name>
</gene>
<dbReference type="GO" id="GO:0008270">
    <property type="term" value="F:zinc ion binding"/>
    <property type="evidence" value="ECO:0007669"/>
    <property type="project" value="InterPro"/>
</dbReference>
<dbReference type="Proteomes" id="UP000318453">
    <property type="component" value="Chromosome"/>
</dbReference>
<dbReference type="GO" id="GO:0003676">
    <property type="term" value="F:nucleic acid binding"/>
    <property type="evidence" value="ECO:0007669"/>
    <property type="project" value="InterPro"/>
</dbReference>
<dbReference type="Gene3D" id="1.10.30.50">
    <property type="match status" value="1"/>
</dbReference>
<dbReference type="Pfam" id="PF01844">
    <property type="entry name" value="HNH"/>
    <property type="match status" value="1"/>
</dbReference>
<sequence length="555" mass="63249">MSSITLTNGLRGEISDWGQINWLKVKKSVRNLRMRIFRARSLGQWKKLRRLQKLLLRSRANLLLSVRQITQVNQGKRTAGVDKEVLNTPDERVKLVNSWEMPKADPTRRVYIPKSNGKKRPLGIPTVRDRVAQAMVKNILEPEWEAVFEANSYGFRCGRSCHDAIDMCFKTLGTSRAGGHLWVLDADIKGFFDNIAHESILTAIESVPRGDLIEGWLKAGYLDKGILNPTETGTPQGGVISPLLANIGLHGLEDFIKSINPKLGVIRYADDFVVTSKDKESLEHILDQIKQWMLERGLEISAEKTRIVSMEEGFDFLGFNLRHYGGKLLIKPQKKKVLAFCRKIGETLNKMKACTQEEVIKVLNPLLRGFANYYRGVVSKGTFSYISHRVWQYLWKWCCRRHPSKSKKWVKDKYFGSYKRNHWTFMCKGTGRGGKEKLSILYDISSTPIVRHVKVKGTASPDDPSLRDYWHKRSLKIGKTKWAKGSKYEQVARMQEHKCPVCGDSLYNGEEIETHHIVSVKEGGSDDPENLVHLHKACHKQVHNTKSKTKAGSKA</sequence>
<organism evidence="2 3">
    <name type="scientific">Euhalothece natronophila Z-M001</name>
    <dbReference type="NCBI Taxonomy" id="522448"/>
    <lineage>
        <taxon>Bacteria</taxon>
        <taxon>Bacillati</taxon>
        <taxon>Cyanobacteriota</taxon>
        <taxon>Cyanophyceae</taxon>
        <taxon>Oscillatoriophycideae</taxon>
        <taxon>Chroococcales</taxon>
        <taxon>Halothecacae</taxon>
        <taxon>Halothece cluster</taxon>
        <taxon>Euhalothece</taxon>
    </lineage>
</organism>
<dbReference type="InterPro" id="IPR003615">
    <property type="entry name" value="HNH_nuc"/>
</dbReference>